<evidence type="ECO:0000259" key="5">
    <source>
        <dbReference type="Pfam" id="PF06165"/>
    </source>
</evidence>
<keyword evidence="4" id="KW-0812">Transmembrane</keyword>
<feature type="transmembrane region" description="Helical" evidence="4">
    <location>
        <begin position="924"/>
        <end position="944"/>
    </location>
</feature>
<reference evidence="8 9" key="1">
    <citation type="submission" date="2020-08" db="EMBL/GenBank/DDBJ databases">
        <title>Genomic Encyclopedia of Type Strains, Phase IV (KMG-IV): sequencing the most valuable type-strain genomes for metagenomic binning, comparative biology and taxonomic classification.</title>
        <authorList>
            <person name="Goeker M."/>
        </authorList>
    </citation>
    <scope>NUCLEOTIDE SEQUENCE [LARGE SCALE GENOMIC DNA]</scope>
    <source>
        <strain evidence="8 9">DSM 28760</strain>
    </source>
</reference>
<evidence type="ECO:0000256" key="3">
    <source>
        <dbReference type="SAM" id="MobiDB-lite"/>
    </source>
</evidence>
<dbReference type="GO" id="GO:0030246">
    <property type="term" value="F:carbohydrate binding"/>
    <property type="evidence" value="ECO:0007669"/>
    <property type="project" value="InterPro"/>
</dbReference>
<sequence>MHPSDDKAPLIRSAQVRSSQAIPDNLKEFGATLARSAPERFAELNRLDPAARTRENAHRIRATLRELNTAQQQGDSMTPAARWLHENAHVIEDTISSVLRDLPSTFYRQLPQLNGGEGERRSRAARTLAIAWQYVAYTDSAVTEKAFTTLVEGFQSVKPLDIAELWALPSLLRFVLLENLRRVADNVRHGQAMREAADIAADRLAVAQPGNEAAILAEYAGQATDGSFATRFLHCMRKGPVNAHEGLVWLENSLRTTGNDARQTAIDEHARLSACGLTTANIFGSLRLIDDIDWTLWFEQISAVDRLLRARTDFAALDFASRDAYRRAIETLARGSGQDEHAVAQQAIELAETQTKDISPGSVDAGCYLVGPGRERFEKLLGYSPSPGERLHRAWYNSKWLGMALPVGFLALLLLIAASLPATAAYGAAGAAFLLVLFIVPAAGAAAGLFNALVSSFVSPHRLIGYEYKNGVPEDARTFVVVPILISSRDDVEQAVSDLEIHYLTNASGALHFALLSDWCDSDAAETVMDRALLTFAREQIATLNRRYPVIGAAPRFYFLHRNRLYNAAEGCWMGWERKRGKLQEFNTLLRGDGVTTFMMPDNPLPAGVQYVMTLDADTRTSRDVVARLVGKLAHPLNRPVFDVECRRVVSGYGVLQPRVTLALAATGRATLFQHIFCASRGIDPYVLATSDVYQDLFGEGIFTGKGLYHVDTMRAALNGRIPDNSVLSHDLLEGAYAHTALVTDVDVIEDYPSRYLTDASRIHRWVRGDWQLLPWLLNPGSGVPGLSRWQMIDNLRRSISPIMWVAASVAGWTALPAGPASQWQCLLILCLLLPHVLCLLDILPPRDKRTTPDSHFAAFARDVSLAVTQVAAQVILMAHDAWLKGDAILRALYRMLLSHRQRLEWRTSSHQARMRAPGLTGHFRAMAGTLPVAIAGLAIPLAFGGSGAVVAVPFVALWSLSPLFAWWISQPRKPESRVRVRPADLAALRRVARRTWFYFETFVTAEHNMLPPDNFQDDPEPVVAGRTSPTNIGLYLLSVISARDFGWIGLVETVDRLEQTLASMHRMQRYSGHLYNWYDTQSLEPLQPLYISSVDSGNLAGHLVAAAAACNQWAEALAVHLPGDLEGIVDAVEILRETLDDLPDDRTSLRPLRKRLADRLDGMHRAVDKLREDPGLASIRSANLSELAADIDNMAKALHEEIRSSASEELVLWAQNLEKTCGAHLDDAHIVPSTLDPLRQRLFNLKEGLRRFAFEMDFRFLMRPERKLLSIGYRVQEGQLDESCYDLLASEARLTSLFGIAKGDLPARHWLRLGRSMTAIGYSGALMSWSGSMFEYLMPPLVMKEPMGGILHQTNRLVVARQISYAHERDVPWGISESAYYARDRELNYQYMTFGVPGLGLKRGLAQDTVIAPYACLLAAPLRPAEVVANLNRLKKLGALGRYGFNDAVDFTPLRLPKGEAYAVVHNFMAHHHGMSIVAVANVAFDGRMRDRFHSDPAIKAAELLLQEKAPRTVPALPVHVETNDRAKPEPLEERTDSRAIPDPLTASPAVSVMSNGRYALMLTATGTGYSRVGDIAVTRWNADPVEERTGTFLFVTDSATGEWWSTTAEPKRAPNESCHTIFEGDRAVFSKTVGTLRSEVECIVMSEHDGEARRLTLWNDGNEDRHIEVTSFAELALAPEAADAAHPAFSKMFVHTDIDGNGATIFAHRRKREHDEPGTVLAHCVTSDTGTIRGAGTVGMVEAETDRRAFIGRGRTIANAAAFDRGALLSGGAGFTLDPVMALRVKVRIPACKKVSLVFWTITGDNRTEVEINARRFAQPDSFQQQTILTRMRVQLQARHIGLSLAETTGVQKLARYLLYPHPALRAPADIRAESLGRQSELWSLAISGDYPIVTLQIGDISELDIVASALRMQKYLYQRGLVFDLAVINDQASSYVQDLQQAIEQLCESAQLVDEKTMSRRQHTFALRRGLMDTRVCQTLMAAACVVLHSSKGPIADQIAQIEASLARRKQIRPAAGSPVSGGVEPAPVSGDNLLFWNGFGGFSDSDHDYVVRLSGQRVTPHPWINVIANRDFGFHVSSEGAAFTWSCNSRDFQLTPWSNDPVTNRPGEGLYIHDRDTGASFSPLACIVRDPAAEYEARHARGVSTFTTRHGDITAALTQLVDPVDPVRLQRLTLRNTGTKARRFRIYVYAEWVLSNSRLRSAPFIITGHDAVTGAITARNPYHLEFGNVTTFLACEGGNRSFTCDRGEFLGRGGSTVAPHAVLGGLELSNSATAGDDACAALAVDVDVAPGEETAIRIVMGAADKPRQVRSLVKAHLAADFEARLVANQAAWRDFAGALQVQTPDPAFDVMMNVWLPYQALACRIRARSAFYQASGAYGFRDQLQDTLSLLLHDPSLARGQILNAASRQFPQGDVQHWWLPLSGAGVRTRISDDVVWLAHATHHYMKTTGDRSILNEELPFISGPELEKGRADAFFTPGLTTESASLYEHCARALDLAIIRTGDDGIPLILGGDWNDGMNRVGEDGKGTSTWLGWFLLATLRDFAPVAMQRGDTQRAEAWMEHARRLGTALQACCWDGEWYRRGTYDDGTPLGSRLSDECRIDSIAQSWAVLSGMDDPQRARQAVGKAVEILVEDELKVVRLFTPPFDHTEKNPGYIKSYPPGVRENGGQYTHAATWLAAALAEVGHVDEAYRIFSMLNPVNHALDERAAVRYRVEPYVVAADIYSEDSRAGRGGWTWYTGSAGWLYRVAVEHILGIVREGETLRLKPAIPTVWNGFTASLRINGAHYRITVKRGLTPGLMIDGVPATNGVVPLASEGQHEIELTLASN</sequence>
<feature type="transmembrane region" description="Helical" evidence="4">
    <location>
        <begin position="400"/>
        <end position="420"/>
    </location>
</feature>
<dbReference type="SUPFAM" id="SSF74650">
    <property type="entry name" value="Galactose mutarotase-like"/>
    <property type="match status" value="2"/>
</dbReference>
<dbReference type="InterPro" id="IPR037018">
    <property type="entry name" value="GH65_N"/>
</dbReference>
<dbReference type="InterPro" id="IPR012341">
    <property type="entry name" value="6hp_glycosidase-like_sf"/>
</dbReference>
<feature type="domain" description="Glycosyl hydrolase 94 supersandwich" evidence="5">
    <location>
        <begin position="1542"/>
        <end position="1821"/>
    </location>
</feature>
<dbReference type="GO" id="GO:0005975">
    <property type="term" value="P:carbohydrate metabolic process"/>
    <property type="evidence" value="ECO:0007669"/>
    <property type="project" value="InterPro"/>
</dbReference>
<dbReference type="Gene3D" id="1.50.10.10">
    <property type="match status" value="1"/>
</dbReference>
<dbReference type="PANTHER" id="PTHR37469:SF2">
    <property type="entry name" value="CELLOBIONIC ACID PHOSPHORYLASE"/>
    <property type="match status" value="1"/>
</dbReference>
<dbReference type="Gene3D" id="2.70.98.40">
    <property type="entry name" value="Glycoside hydrolase, family 65, N-terminal domain"/>
    <property type="match status" value="2"/>
</dbReference>
<dbReference type="CDD" id="cd11756">
    <property type="entry name" value="GH94N_ChvB_NdvB_1_like"/>
    <property type="match status" value="1"/>
</dbReference>
<dbReference type="GO" id="GO:0016757">
    <property type="term" value="F:glycosyltransferase activity"/>
    <property type="evidence" value="ECO:0007669"/>
    <property type="project" value="UniProtKB-KW"/>
</dbReference>
<evidence type="ECO:0000256" key="4">
    <source>
        <dbReference type="SAM" id="Phobius"/>
    </source>
</evidence>
<evidence type="ECO:0000259" key="7">
    <source>
        <dbReference type="Pfam" id="PF17167"/>
    </source>
</evidence>
<dbReference type="PANTHER" id="PTHR37469">
    <property type="entry name" value="CELLOBIONIC ACID PHOSPHORYLASE-RELATED"/>
    <property type="match status" value="1"/>
</dbReference>
<dbReference type="Pfam" id="PF06165">
    <property type="entry name" value="GH94_b-supersand"/>
    <property type="match status" value="2"/>
</dbReference>
<feature type="transmembrane region" description="Helical" evidence="4">
    <location>
        <begin position="950"/>
        <end position="970"/>
    </location>
</feature>
<feature type="domain" description="Glycosyl hydrolase 94 supersandwich" evidence="5">
    <location>
        <begin position="2052"/>
        <end position="2320"/>
    </location>
</feature>
<dbReference type="Pfam" id="PF17167">
    <property type="entry name" value="Glyco_hydro_94"/>
    <property type="match status" value="1"/>
</dbReference>
<dbReference type="CDD" id="cd11753">
    <property type="entry name" value="GH94N_ChvB_NdvB_2_like"/>
    <property type="match status" value="1"/>
</dbReference>
<evidence type="ECO:0000256" key="2">
    <source>
        <dbReference type="ARBA" id="ARBA00022679"/>
    </source>
</evidence>
<dbReference type="EMBL" id="JACICC010000004">
    <property type="protein sequence ID" value="MBB3809746.1"/>
    <property type="molecule type" value="Genomic_DNA"/>
</dbReference>
<dbReference type="InterPro" id="IPR037824">
    <property type="entry name" value="GH94N_2_NdvB"/>
</dbReference>
<feature type="compositionally biased region" description="Basic and acidic residues" evidence="3">
    <location>
        <begin position="1523"/>
        <end position="1541"/>
    </location>
</feature>
<dbReference type="Gene3D" id="1.50.10.140">
    <property type="match status" value="2"/>
</dbReference>
<evidence type="ECO:0000256" key="1">
    <source>
        <dbReference type="ARBA" id="ARBA00022676"/>
    </source>
</evidence>
<accession>A0A7W5Z571</accession>
<keyword evidence="9" id="KW-1185">Reference proteome</keyword>
<organism evidence="8 9">
    <name type="scientific">Pseudochelatococcus contaminans</name>
    <dbReference type="NCBI Taxonomy" id="1538103"/>
    <lineage>
        <taxon>Bacteria</taxon>
        <taxon>Pseudomonadati</taxon>
        <taxon>Pseudomonadota</taxon>
        <taxon>Alphaproteobacteria</taxon>
        <taxon>Hyphomicrobiales</taxon>
        <taxon>Chelatococcaceae</taxon>
        <taxon>Pseudochelatococcus</taxon>
    </lineage>
</organism>
<feature type="region of interest" description="Disordered" evidence="3">
    <location>
        <begin position="1523"/>
        <end position="1545"/>
    </location>
</feature>
<comment type="caution">
    <text evidence="8">The sequence shown here is derived from an EMBL/GenBank/DDBJ whole genome shotgun (WGS) entry which is preliminary data.</text>
</comment>
<feature type="transmembrane region" description="Helical" evidence="4">
    <location>
        <begin position="426"/>
        <end position="454"/>
    </location>
</feature>
<dbReference type="SMART" id="SM01068">
    <property type="entry name" value="CBM_X"/>
    <property type="match status" value="2"/>
</dbReference>
<protein>
    <submittedName>
        <fullName evidence="8">Cyclic beta-1,2-glucan synthetase</fullName>
        <ecNumber evidence="8">2.4.1.-</ecNumber>
    </submittedName>
</protein>
<keyword evidence="2 8" id="KW-0808">Transferase</keyword>
<keyword evidence="1 8" id="KW-0328">Glycosyltransferase</keyword>
<feature type="domain" description="Glycosyl hydrolase 94 catalytic" evidence="7">
    <location>
        <begin position="2336"/>
        <end position="2760"/>
    </location>
</feature>
<dbReference type="EC" id="2.4.1.-" evidence="8"/>
<dbReference type="InterPro" id="IPR037820">
    <property type="entry name" value="GH94N_NdvB"/>
</dbReference>
<evidence type="ECO:0000313" key="9">
    <source>
        <dbReference type="Proteomes" id="UP000537592"/>
    </source>
</evidence>
<name>A0A7W5Z571_9HYPH</name>
<keyword evidence="4" id="KW-0472">Membrane</keyword>
<evidence type="ECO:0000313" key="8">
    <source>
        <dbReference type="EMBL" id="MBB3809746.1"/>
    </source>
</evidence>
<dbReference type="InterPro" id="IPR011013">
    <property type="entry name" value="Gal_mutarotase_sf_dom"/>
</dbReference>
<dbReference type="Proteomes" id="UP000537592">
    <property type="component" value="Unassembled WGS sequence"/>
</dbReference>
<dbReference type="InterPro" id="IPR052047">
    <property type="entry name" value="GH94_Enzymes"/>
</dbReference>
<dbReference type="Pfam" id="PF10091">
    <property type="entry name" value="Glycoamylase"/>
    <property type="match status" value="1"/>
</dbReference>
<feature type="domain" description="Glycoamylase-like" evidence="6">
    <location>
        <begin position="1289"/>
        <end position="1496"/>
    </location>
</feature>
<keyword evidence="4" id="KW-1133">Transmembrane helix</keyword>
<dbReference type="InterPro" id="IPR008928">
    <property type="entry name" value="6-hairpin_glycosidase_sf"/>
</dbReference>
<dbReference type="InterPro" id="IPR010383">
    <property type="entry name" value="Glyco_hydrolase_94_b-supersand"/>
</dbReference>
<dbReference type="InterPro" id="IPR019282">
    <property type="entry name" value="Glycoamylase-like_cons_dom"/>
</dbReference>
<evidence type="ECO:0000259" key="6">
    <source>
        <dbReference type="Pfam" id="PF10091"/>
    </source>
</evidence>
<dbReference type="InterPro" id="IPR033432">
    <property type="entry name" value="GH94_catalytic"/>
</dbReference>
<proteinExistence type="predicted"/>
<dbReference type="SUPFAM" id="SSF48208">
    <property type="entry name" value="Six-hairpin glycosidases"/>
    <property type="match status" value="1"/>
</dbReference>
<gene>
    <name evidence="8" type="ORF">FHS81_001834</name>
</gene>
<dbReference type="Gene3D" id="2.60.420.10">
    <property type="entry name" value="Maltose phosphorylase, domain 3"/>
    <property type="match status" value="1"/>
</dbReference>